<dbReference type="Proteomes" id="UP000198953">
    <property type="component" value="Unassembled WGS sequence"/>
</dbReference>
<keyword evidence="3" id="KW-1185">Reference proteome</keyword>
<dbReference type="AlphaFoldDB" id="A0A1H7RVF8"/>
<dbReference type="STRING" id="46177.SAMN05660976_02934"/>
<reference evidence="2 3" key="1">
    <citation type="submission" date="2016-10" db="EMBL/GenBank/DDBJ databases">
        <authorList>
            <person name="de Groot N.N."/>
        </authorList>
    </citation>
    <scope>NUCLEOTIDE SEQUENCE [LARGE SCALE GENOMIC DNA]</scope>
    <source>
        <strain evidence="2 3">DSM 43357</strain>
    </source>
</reference>
<evidence type="ECO:0000256" key="1">
    <source>
        <dbReference type="SAM" id="SignalP"/>
    </source>
</evidence>
<dbReference type="RefSeq" id="WP_055503647.1">
    <property type="nucleotide sequence ID" value="NZ_BBZG01000001.1"/>
</dbReference>
<organism evidence="2 3">
    <name type="scientific">Nonomuraea pusilla</name>
    <dbReference type="NCBI Taxonomy" id="46177"/>
    <lineage>
        <taxon>Bacteria</taxon>
        <taxon>Bacillati</taxon>
        <taxon>Actinomycetota</taxon>
        <taxon>Actinomycetes</taxon>
        <taxon>Streptosporangiales</taxon>
        <taxon>Streptosporangiaceae</taxon>
        <taxon>Nonomuraea</taxon>
    </lineage>
</organism>
<protein>
    <submittedName>
        <fullName evidence="2">Uncharacterized protein</fullName>
    </submittedName>
</protein>
<proteinExistence type="predicted"/>
<evidence type="ECO:0000313" key="3">
    <source>
        <dbReference type="Proteomes" id="UP000198953"/>
    </source>
</evidence>
<feature type="signal peptide" evidence="1">
    <location>
        <begin position="1"/>
        <end position="27"/>
    </location>
</feature>
<feature type="chain" id="PRO_5011497178" evidence="1">
    <location>
        <begin position="28"/>
        <end position="84"/>
    </location>
</feature>
<keyword evidence="1" id="KW-0732">Signal</keyword>
<dbReference type="EMBL" id="FOBF01000006">
    <property type="protein sequence ID" value="SEL64166.1"/>
    <property type="molecule type" value="Genomic_DNA"/>
</dbReference>
<accession>A0A1H7RVF8</accession>
<evidence type="ECO:0000313" key="2">
    <source>
        <dbReference type="EMBL" id="SEL64166.1"/>
    </source>
</evidence>
<gene>
    <name evidence="2" type="ORF">SAMN05660976_02934</name>
</gene>
<name>A0A1H7RVF8_9ACTN</name>
<sequence length="84" mass="8429">MIRRLCAAGAVVAAAAGAALLAAPAHADSWSDNWSGNSDSVQSGNLFGDVSAANRVVNGVGVNNVNGTAVTATDDSFVVMYVFD</sequence>